<protein>
    <submittedName>
        <fullName evidence="4">ComEA family DNA-binding protein</fullName>
    </submittedName>
</protein>
<keyword evidence="2" id="KW-0472">Membrane</keyword>
<dbReference type="SUPFAM" id="SSF142984">
    <property type="entry name" value="Nqo1 middle domain-like"/>
    <property type="match status" value="1"/>
</dbReference>
<dbReference type="Gene3D" id="1.10.150.280">
    <property type="entry name" value="AF1531-like domain"/>
    <property type="match status" value="1"/>
</dbReference>
<proteinExistence type="predicted"/>
<dbReference type="NCBIfam" id="TIGR00426">
    <property type="entry name" value="competence protein ComEA helix-hairpin-helix repeat region"/>
    <property type="match status" value="1"/>
</dbReference>
<dbReference type="RefSeq" id="WP_110107702.1">
    <property type="nucleotide sequence ID" value="NZ_CP027303.2"/>
</dbReference>
<keyword evidence="2" id="KW-1133">Transmembrane helix</keyword>
<dbReference type="InterPro" id="IPR019554">
    <property type="entry name" value="Soluble_ligand-bd"/>
</dbReference>
<dbReference type="GO" id="GO:0003677">
    <property type="term" value="F:DNA binding"/>
    <property type="evidence" value="ECO:0007669"/>
    <property type="project" value="UniProtKB-KW"/>
</dbReference>
<dbReference type="Pfam" id="PF10531">
    <property type="entry name" value="SLBB"/>
    <property type="match status" value="1"/>
</dbReference>
<feature type="transmembrane region" description="Helical" evidence="2">
    <location>
        <begin position="12"/>
        <end position="30"/>
    </location>
</feature>
<dbReference type="InterPro" id="IPR003583">
    <property type="entry name" value="Hlx-hairpin-Hlx_DNA-bd_motif"/>
</dbReference>
<dbReference type="Pfam" id="PF12836">
    <property type="entry name" value="HHH_3"/>
    <property type="match status" value="1"/>
</dbReference>
<dbReference type="EMBL" id="CP027303">
    <property type="protein sequence ID" value="AWO75350.1"/>
    <property type="molecule type" value="Genomic_DNA"/>
</dbReference>
<dbReference type="AlphaFoldDB" id="A0A2Z3N8X2"/>
<dbReference type="InterPro" id="IPR051675">
    <property type="entry name" value="Endo/Exo/Phosphatase_dom_1"/>
</dbReference>
<gene>
    <name evidence="4" type="ORF">C1N76_13105</name>
</gene>
<feature type="region of interest" description="Disordered" evidence="1">
    <location>
        <begin position="126"/>
        <end position="145"/>
    </location>
</feature>
<dbReference type="GO" id="GO:0015628">
    <property type="term" value="P:protein secretion by the type II secretion system"/>
    <property type="evidence" value="ECO:0007669"/>
    <property type="project" value="TreeGrafter"/>
</dbReference>
<dbReference type="PANTHER" id="PTHR21180:SF32">
    <property type="entry name" value="ENDONUCLEASE_EXONUCLEASE_PHOSPHATASE FAMILY DOMAIN-CONTAINING PROTEIN 1"/>
    <property type="match status" value="1"/>
</dbReference>
<evidence type="ECO:0000259" key="3">
    <source>
        <dbReference type="SMART" id="SM00278"/>
    </source>
</evidence>
<organism evidence="4 5">
    <name type="scientific">Geobacillus thermoleovorans</name>
    <name type="common">Bacillus thermoleovorans</name>
    <dbReference type="NCBI Taxonomy" id="33941"/>
    <lineage>
        <taxon>Bacteria</taxon>
        <taxon>Bacillati</taxon>
        <taxon>Bacillota</taxon>
        <taxon>Bacilli</taxon>
        <taxon>Bacillales</taxon>
        <taxon>Anoxybacillaceae</taxon>
        <taxon>Geobacillus</taxon>
        <taxon>Geobacillus thermoleovorans group</taxon>
    </lineage>
</organism>
<dbReference type="InterPro" id="IPR010994">
    <property type="entry name" value="RuvA_2-like"/>
</dbReference>
<dbReference type="Proteomes" id="UP000246996">
    <property type="component" value="Chromosome"/>
</dbReference>
<evidence type="ECO:0000313" key="4">
    <source>
        <dbReference type="EMBL" id="AWO75350.1"/>
    </source>
</evidence>
<keyword evidence="2" id="KW-0812">Transmembrane</keyword>
<sequence>MWEHVQELGKRYGKVGMFLLFAAAAGLWVFRHPTDEKGQVVLPAAAETDAARPEEKKNEASKTAVVDVKGAVANPGVYEVAADARVRDVIALAGGLTDEADETKINLAAKVRDEMMIYVPAKDEAAPASDAVGKSPSDGARDGPQVAVNTATEEELMQLPGIGPAKAKAIIAYREEHGPFQRVEDLLNVTGIGEKTLEKLKPYLLVP</sequence>
<keyword evidence="4" id="KW-0238">DNA-binding</keyword>
<name>A0A2Z3N8X2_GEOTH</name>
<dbReference type="Gene3D" id="3.10.560.10">
    <property type="entry name" value="Outer membrane lipoprotein wza domain like"/>
    <property type="match status" value="1"/>
</dbReference>
<reference evidence="5" key="1">
    <citation type="submission" date="2018-02" db="EMBL/GenBank/DDBJ databases">
        <title>The complete genome of bacterial strain SGAirxxxx.</title>
        <authorList>
            <person name="Schuster S.C."/>
        </authorList>
    </citation>
    <scope>NUCLEOTIDE SEQUENCE [LARGE SCALE GENOMIC DNA]</scope>
    <source>
        <strain evidence="5">SGAir0734</strain>
    </source>
</reference>
<evidence type="ECO:0000313" key="5">
    <source>
        <dbReference type="Proteomes" id="UP000246996"/>
    </source>
</evidence>
<feature type="domain" description="Helix-hairpin-helix DNA-binding motif class 1" evidence="3">
    <location>
        <begin position="184"/>
        <end position="203"/>
    </location>
</feature>
<evidence type="ECO:0000256" key="2">
    <source>
        <dbReference type="SAM" id="Phobius"/>
    </source>
</evidence>
<dbReference type="PANTHER" id="PTHR21180">
    <property type="entry name" value="ENDONUCLEASE/EXONUCLEASE/PHOSPHATASE FAMILY DOMAIN-CONTAINING PROTEIN 1"/>
    <property type="match status" value="1"/>
</dbReference>
<accession>A0A2Z3N8X2</accession>
<dbReference type="SMART" id="SM00278">
    <property type="entry name" value="HhH1"/>
    <property type="match status" value="2"/>
</dbReference>
<dbReference type="GO" id="GO:0015627">
    <property type="term" value="C:type II protein secretion system complex"/>
    <property type="evidence" value="ECO:0007669"/>
    <property type="project" value="TreeGrafter"/>
</dbReference>
<dbReference type="GO" id="GO:0006281">
    <property type="term" value="P:DNA repair"/>
    <property type="evidence" value="ECO:0007669"/>
    <property type="project" value="InterPro"/>
</dbReference>
<dbReference type="InterPro" id="IPR004509">
    <property type="entry name" value="Competence_ComEA_HhH"/>
</dbReference>
<evidence type="ECO:0000256" key="1">
    <source>
        <dbReference type="SAM" id="MobiDB-lite"/>
    </source>
</evidence>
<dbReference type="SUPFAM" id="SSF47781">
    <property type="entry name" value="RuvA domain 2-like"/>
    <property type="match status" value="1"/>
</dbReference>
<feature type="domain" description="Helix-hairpin-helix DNA-binding motif class 1" evidence="3">
    <location>
        <begin position="154"/>
        <end position="173"/>
    </location>
</feature>